<dbReference type="InterPro" id="IPR016137">
    <property type="entry name" value="RGS"/>
</dbReference>
<dbReference type="GO" id="GO:0016301">
    <property type="term" value="F:kinase activity"/>
    <property type="evidence" value="ECO:0007669"/>
    <property type="project" value="UniProtKB-KW"/>
</dbReference>
<dbReference type="Proteomes" id="UP000825002">
    <property type="component" value="Unassembled WGS sequence"/>
</dbReference>
<dbReference type="PROSITE" id="PS50011">
    <property type="entry name" value="PROTEIN_KINASE_DOM"/>
    <property type="match status" value="1"/>
</dbReference>
<keyword evidence="7 8" id="KW-0067">ATP-binding</keyword>
<dbReference type="PROSITE" id="PS00107">
    <property type="entry name" value="PROTEIN_KINASE_ATP"/>
    <property type="match status" value="1"/>
</dbReference>
<dbReference type="SMART" id="SM00220">
    <property type="entry name" value="S_TKc"/>
    <property type="match status" value="1"/>
</dbReference>
<keyword evidence="6 13" id="KW-0418">Kinase</keyword>
<dbReference type="SMART" id="SM00060">
    <property type="entry name" value="FN3"/>
    <property type="match status" value="4"/>
</dbReference>
<comment type="catalytic activity">
    <reaction evidence="1">
        <text>[G-protein-coupled receptor] + ATP = [G-protein-coupled receptor]-phosphate + ADP + H(+)</text>
        <dbReference type="Rhea" id="RHEA:12008"/>
        <dbReference type="Rhea" id="RHEA-COMP:11260"/>
        <dbReference type="Rhea" id="RHEA-COMP:11261"/>
        <dbReference type="ChEBI" id="CHEBI:15378"/>
        <dbReference type="ChEBI" id="CHEBI:30616"/>
        <dbReference type="ChEBI" id="CHEBI:43176"/>
        <dbReference type="ChEBI" id="CHEBI:68546"/>
        <dbReference type="ChEBI" id="CHEBI:456216"/>
        <dbReference type="EC" id="2.7.11.16"/>
    </reaction>
</comment>
<dbReference type="CDD" id="cd00063">
    <property type="entry name" value="FN3"/>
    <property type="match status" value="3"/>
</dbReference>
<keyword evidence="13" id="KW-0675">Receptor</keyword>
<feature type="compositionally biased region" description="Basic and acidic residues" evidence="9">
    <location>
        <begin position="751"/>
        <end position="762"/>
    </location>
</feature>
<feature type="compositionally biased region" description="Basic residues" evidence="9">
    <location>
        <begin position="739"/>
        <end position="750"/>
    </location>
</feature>
<feature type="compositionally biased region" description="Basic and acidic residues" evidence="9">
    <location>
        <begin position="309"/>
        <end position="333"/>
    </location>
</feature>
<evidence type="ECO:0000256" key="9">
    <source>
        <dbReference type="SAM" id="MobiDB-lite"/>
    </source>
</evidence>
<dbReference type="InterPro" id="IPR003961">
    <property type="entry name" value="FN3_dom"/>
</dbReference>
<feature type="region of interest" description="Disordered" evidence="9">
    <location>
        <begin position="290"/>
        <end position="341"/>
    </location>
</feature>
<dbReference type="SUPFAM" id="SSF49265">
    <property type="entry name" value="Fibronectin type III"/>
    <property type="match status" value="2"/>
</dbReference>
<evidence type="ECO:0000259" key="11">
    <source>
        <dbReference type="PROSITE" id="PS50132"/>
    </source>
</evidence>
<keyword evidence="14" id="KW-1185">Reference proteome</keyword>
<protein>
    <recommendedName>
        <fullName evidence="2">[G-protein-coupled receptor] kinase</fullName>
        <ecNumber evidence="2">2.7.11.16</ecNumber>
    </recommendedName>
</protein>
<keyword evidence="5 8" id="KW-0547">Nucleotide-binding</keyword>
<dbReference type="InterPro" id="IPR036305">
    <property type="entry name" value="RGS_sf"/>
</dbReference>
<name>A0ABQ7S6M8_9ACAR</name>
<dbReference type="InterPro" id="IPR008271">
    <property type="entry name" value="Ser/Thr_kinase_AS"/>
</dbReference>
<dbReference type="Pfam" id="PF00069">
    <property type="entry name" value="Pkinase"/>
    <property type="match status" value="1"/>
</dbReference>
<accession>A0ABQ7S6M8</accession>
<feature type="domain" description="Fibronectin type-III" evidence="12">
    <location>
        <begin position="1337"/>
        <end position="1432"/>
    </location>
</feature>
<dbReference type="EMBL" id="JAIFTH010000702">
    <property type="protein sequence ID" value="KAG9509063.1"/>
    <property type="molecule type" value="Genomic_DNA"/>
</dbReference>
<feature type="region of interest" description="Disordered" evidence="9">
    <location>
        <begin position="21"/>
        <end position="109"/>
    </location>
</feature>
<dbReference type="Gene3D" id="2.60.40.10">
    <property type="entry name" value="Immunoglobulins"/>
    <property type="match status" value="3"/>
</dbReference>
<feature type="region of interest" description="Disordered" evidence="9">
    <location>
        <begin position="185"/>
        <end position="206"/>
    </location>
</feature>
<dbReference type="SMART" id="SM00315">
    <property type="entry name" value="RGS"/>
    <property type="match status" value="1"/>
</dbReference>
<dbReference type="InterPro" id="IPR011009">
    <property type="entry name" value="Kinase-like_dom_sf"/>
</dbReference>
<dbReference type="Pfam" id="PF00041">
    <property type="entry name" value="fn3"/>
    <property type="match status" value="3"/>
</dbReference>
<feature type="binding site" evidence="8">
    <location>
        <position position="1738"/>
    </location>
    <ligand>
        <name>ATP</name>
        <dbReference type="ChEBI" id="CHEBI:30616"/>
    </ligand>
</feature>
<dbReference type="Gene3D" id="1.10.510.10">
    <property type="entry name" value="Transferase(Phosphotransferase) domain 1"/>
    <property type="match status" value="1"/>
</dbReference>
<feature type="domain" description="Protein kinase" evidence="10">
    <location>
        <begin position="1709"/>
        <end position="1975"/>
    </location>
</feature>
<evidence type="ECO:0000313" key="14">
    <source>
        <dbReference type="Proteomes" id="UP000825002"/>
    </source>
</evidence>
<dbReference type="SUPFAM" id="SSF56112">
    <property type="entry name" value="Protein kinase-like (PK-like)"/>
    <property type="match status" value="1"/>
</dbReference>
<feature type="compositionally biased region" description="Acidic residues" evidence="9">
    <location>
        <begin position="428"/>
        <end position="448"/>
    </location>
</feature>
<keyword evidence="3" id="KW-0723">Serine/threonine-protein kinase</keyword>
<evidence type="ECO:0000313" key="13">
    <source>
        <dbReference type="EMBL" id="KAG9509063.1"/>
    </source>
</evidence>
<evidence type="ECO:0000256" key="4">
    <source>
        <dbReference type="ARBA" id="ARBA00022679"/>
    </source>
</evidence>
<dbReference type="PANTHER" id="PTHR24355">
    <property type="entry name" value="G PROTEIN-COUPLED RECEPTOR KINASE/RIBOSOMAL PROTEIN S6 KINASE"/>
    <property type="match status" value="1"/>
</dbReference>
<gene>
    <name evidence="13" type="primary">GRK2</name>
    <name evidence="13" type="ORF">GZH46_02429</name>
</gene>
<evidence type="ECO:0000256" key="1">
    <source>
        <dbReference type="ARBA" id="ARBA00001256"/>
    </source>
</evidence>
<evidence type="ECO:0000259" key="10">
    <source>
        <dbReference type="PROSITE" id="PS50011"/>
    </source>
</evidence>
<feature type="region of interest" description="Disordered" evidence="9">
    <location>
        <begin position="734"/>
        <end position="767"/>
    </location>
</feature>
<comment type="caution">
    <text evidence="13">The sequence shown here is derived from an EMBL/GenBank/DDBJ whole genome shotgun (WGS) entry which is preliminary data.</text>
</comment>
<organism evidence="13 14">
    <name type="scientific">Fragariocoptes setiger</name>
    <dbReference type="NCBI Taxonomy" id="1670756"/>
    <lineage>
        <taxon>Eukaryota</taxon>
        <taxon>Metazoa</taxon>
        <taxon>Ecdysozoa</taxon>
        <taxon>Arthropoda</taxon>
        <taxon>Chelicerata</taxon>
        <taxon>Arachnida</taxon>
        <taxon>Acari</taxon>
        <taxon>Acariformes</taxon>
        <taxon>Trombidiformes</taxon>
        <taxon>Prostigmata</taxon>
        <taxon>Eupodina</taxon>
        <taxon>Eriophyoidea</taxon>
        <taxon>Phytoptidae</taxon>
        <taxon>Fragariocoptes</taxon>
    </lineage>
</organism>
<feature type="domain" description="RGS" evidence="11">
    <location>
        <begin position="1572"/>
        <end position="1693"/>
    </location>
</feature>
<evidence type="ECO:0000256" key="2">
    <source>
        <dbReference type="ARBA" id="ARBA00012433"/>
    </source>
</evidence>
<dbReference type="SUPFAM" id="SSF48097">
    <property type="entry name" value="Regulator of G-protein signaling, RGS"/>
    <property type="match status" value="1"/>
</dbReference>
<evidence type="ECO:0000256" key="8">
    <source>
        <dbReference type="PROSITE-ProRule" id="PRU10141"/>
    </source>
</evidence>
<feature type="non-terminal residue" evidence="13">
    <location>
        <position position="2003"/>
    </location>
</feature>
<feature type="compositionally biased region" description="Basic and acidic residues" evidence="9">
    <location>
        <begin position="449"/>
        <end position="464"/>
    </location>
</feature>
<dbReference type="PROSITE" id="PS50132">
    <property type="entry name" value="RGS"/>
    <property type="match status" value="1"/>
</dbReference>
<feature type="domain" description="Fibronectin type-III" evidence="12">
    <location>
        <begin position="1233"/>
        <end position="1331"/>
    </location>
</feature>
<feature type="domain" description="Fibronectin type-III" evidence="12">
    <location>
        <begin position="994"/>
        <end position="1108"/>
    </location>
</feature>
<evidence type="ECO:0000259" key="12">
    <source>
        <dbReference type="PROSITE" id="PS50853"/>
    </source>
</evidence>
<dbReference type="InterPro" id="IPR036116">
    <property type="entry name" value="FN3_sf"/>
</dbReference>
<dbReference type="InterPro" id="IPR017441">
    <property type="entry name" value="Protein_kinase_ATP_BS"/>
</dbReference>
<dbReference type="EC" id="2.7.11.16" evidence="2"/>
<dbReference type="InterPro" id="IPR000239">
    <property type="entry name" value="GPCR_kinase"/>
</dbReference>
<dbReference type="Gene3D" id="3.30.200.20">
    <property type="entry name" value="Phosphorylase Kinase, domain 1"/>
    <property type="match status" value="1"/>
</dbReference>
<dbReference type="Gene3D" id="1.10.287.1270">
    <property type="match status" value="2"/>
</dbReference>
<dbReference type="InterPro" id="IPR000719">
    <property type="entry name" value="Prot_kinase_dom"/>
</dbReference>
<dbReference type="PROSITE" id="PS00108">
    <property type="entry name" value="PROTEIN_KINASE_ST"/>
    <property type="match status" value="1"/>
</dbReference>
<dbReference type="PRINTS" id="PR00717">
    <property type="entry name" value="GPCRKINASE"/>
</dbReference>
<evidence type="ECO:0000256" key="7">
    <source>
        <dbReference type="ARBA" id="ARBA00022840"/>
    </source>
</evidence>
<dbReference type="InterPro" id="IPR013783">
    <property type="entry name" value="Ig-like_fold"/>
</dbReference>
<feature type="region of interest" description="Disordered" evidence="9">
    <location>
        <begin position="414"/>
        <end position="466"/>
    </location>
</feature>
<sequence length="2003" mass="229333">MADCIFVNTVTDEPVIESLDQARVSQGRRKSSTDECPSDVIVDSRPKPGLSSVEPVDATVGSTTDLEAKPSKQLEVTPADDSESDAGDFVSLQLPTQTTDQDEDVSEQKDEIVTSMKLSEKDNTDIDADILIRKKSKKKTIEVEAEEKSKRLMEEIIKSQVQAGDQLLDSQDSTILESTVDFKTASDEDEIKPRRLRGGDAPSSGPIARELEEASNSVVIKAPETVPSADEDDDEYEATFLLPQQSASVDIDRDKTTVEEKFTVIEKADDAETLDAHLDAEQNVDGSIALNTSQRGHSQGIERIQNVKSDIDVESSEKEVVGKSELPDDREMSDSLSDYSDSVSFELSRRKEKDAMWHLEIEAAKIEYLVNEPESPPVFLSDQVERLLDSLHRKIKNSTLDIRRRESDSYNFEEVSAVTEQLDSGTKDEEEPIVEVPSDDQDDDDDDNDRVFKLSRRSESKTEGYDEDDASAVILIQRRRSSLEYETTLEESDINVEASIRRKESEKMQKKEGEESDRYILKLRQDTEDDIENMIVIGLPRFDEKSTTQEDNIEITEVLMESRRRDHDRDDSDEREYQTIETSETIRQTTQRKLRKGTQIEEFVELDQAVETEQGDYSDRHQRPYIYEDLGEIKHTVQIEDVELSQRQHRQISHDDDSMRSAEYSVVRVDSIECEHAQQHEYSEVSARFAAKLERQVSRDRQLDTEEEILALDDNDDGAATDDDVDMHAIAHSTDRTLKQRASKTTKHRRHDNEDDIIRKSDDELDESEWTSMRQLESMEENIEADVYVLKRDLHDNRDYATIEDSKMQQKQREDNLDMRILNENDLPPEAPRNLSALIYDDHIKLVWRHPTDAGWDESSEKEEQIINIEFEAEVRRRQQKRFDKNKQYLIERRQSTSLSEQNEQRQEHQYIKWCRVTVLDSSVNEYTDRDIAVDHDVLERKRVYEYRVYCESVDGRRSAPAEAQALLSDVAMTKLAISQRVQDDQKQHVPDKPSGPLEVRQIDNGVGSVLVEWGQPECDGGAPILGYSILIAKQSSDSTTSGTTTTTTTTQQDEEWLTVDRVSSNTHRINIKDLVVGCKYKVRVIAWNCVGASEPLESDEYILIVDLLATNALGGGTTHSVVKRLTELETQQALGKEESQPVVFSYAAQQQQELVVEHDDNKFETTTITRQDDDVELDIERRSREELTHTDKKQRIMQQQQQDVHVDTLAVTTKQEDIKESRTIAFGPPSAPVGPLHVETVIGRGLVLRWRPPLRTNGIELSNYVVERRVRGPTRVSTWIQECIVEAPITTCAVKNLSAQHEYEFRVVAVNALGRSEPLHTVGACRLQLDITVPSPPRAPLDIVQVCKGTIKVGWQPSEHDGGTPIVGYVVAMRDTSRRMWIEVGQVKENKHEMFIKDLQDGHSYDLRIMARNAVGSSRPLTNDNDNDKPIVIDDSQTGLVSATDYELEFDEDTTFSCSTETISWMRANSCEPIISSYTKHKLTDVNEYFFNIFINAKDLFIIKIKNKHQHKQYLIIMADLEAVLADVSYLMAMEKSKSTPAARASKKIVLPDPSVRSVMHKYMEKNEEVSFEKIFHQKLGYLLFKEYCETLNDEPVPQLYFYEEIKKYERLETPEERNQAAKEIYDTYIMGELLGQTHRYSKGAIDYVHNHLARNEVPTSLFQPYIDEIYFILREYVYEKFLASDKYTRFCQWKNLELNIQLTMNDFSVHRIIGRGGFGEVYGCRKADTGKMYAMKCLDKKRIKMKQGEMLALNERIMLSLVSTGEDCPFIVNMTYAFQTPEKLYFVLDLMNGGDLHYHLSQHGVFCESEMRFYAAEVILGLEHMHNRYVVYRDLKPANILLDENGHIRISDLGLACDFSKKRPHASVGTHGYMAPEVLCKGLPYDSSADWFSLGCMLYKLLKGILTKTSDLENARKNGNQFYDMYFLQIDSQLFSQTAKYQDLKAGSTLTKCQKRAPKSPKNREYLLNRSFFGFFMLIFGFSSESRTKLGIPLVRAVVTE</sequence>
<dbReference type="PROSITE" id="PS50853">
    <property type="entry name" value="FN3"/>
    <property type="match status" value="3"/>
</dbReference>
<dbReference type="Pfam" id="PF00615">
    <property type="entry name" value="RGS"/>
    <property type="match status" value="1"/>
</dbReference>
<keyword evidence="4" id="KW-0808">Transferase</keyword>
<reference evidence="13 14" key="1">
    <citation type="submission" date="2020-10" db="EMBL/GenBank/DDBJ databases">
        <authorList>
            <person name="Klimov P.B."/>
            <person name="Dyachkov S.M."/>
            <person name="Chetverikov P.E."/>
        </authorList>
    </citation>
    <scope>NUCLEOTIDE SEQUENCE [LARGE SCALE GENOMIC DNA]</scope>
    <source>
        <strain evidence="13">BMOC 18-1129-001#AD2665</strain>
        <tissue evidence="13">Entire mites</tissue>
    </source>
</reference>
<dbReference type="PANTHER" id="PTHR24355:SF18">
    <property type="entry name" value="G PROTEIN-COUPLED RECEPTOR KINASE"/>
    <property type="match status" value="1"/>
</dbReference>
<proteinExistence type="predicted"/>
<evidence type="ECO:0000256" key="3">
    <source>
        <dbReference type="ARBA" id="ARBA00022527"/>
    </source>
</evidence>
<evidence type="ECO:0000256" key="5">
    <source>
        <dbReference type="ARBA" id="ARBA00022741"/>
    </source>
</evidence>
<evidence type="ECO:0000256" key="6">
    <source>
        <dbReference type="ARBA" id="ARBA00022777"/>
    </source>
</evidence>